<comment type="caution">
    <text evidence="2">The sequence shown here is derived from an EMBL/GenBank/DDBJ whole genome shotgun (WGS) entry which is preliminary data.</text>
</comment>
<dbReference type="Proteomes" id="UP001360953">
    <property type="component" value="Unassembled WGS sequence"/>
</dbReference>
<dbReference type="RefSeq" id="XP_066654444.1">
    <property type="nucleotide sequence ID" value="XM_066795917.1"/>
</dbReference>
<reference evidence="2 3" key="1">
    <citation type="submission" date="2024-04" db="EMBL/GenBank/DDBJ databases">
        <title>Phyllosticta paracitricarpa is synonymous to the EU quarantine fungus P. citricarpa based on phylogenomic analyses.</title>
        <authorList>
            <consortium name="Lawrence Berkeley National Laboratory"/>
            <person name="Van ingen-buijs V.A."/>
            <person name="Van westerhoven A.C."/>
            <person name="Haridas S."/>
            <person name="Skiadas P."/>
            <person name="Martin F."/>
            <person name="Groenewald J.Z."/>
            <person name="Crous P.W."/>
            <person name="Seidl M.F."/>
        </authorList>
    </citation>
    <scope>NUCLEOTIDE SEQUENCE [LARGE SCALE GENOMIC DNA]</scope>
    <source>
        <strain evidence="2 3">CPC 17464</strain>
    </source>
</reference>
<dbReference type="EMBL" id="JBBPEH010000007">
    <property type="protein sequence ID" value="KAK7536028.1"/>
    <property type="molecule type" value="Genomic_DNA"/>
</dbReference>
<evidence type="ECO:0000313" key="2">
    <source>
        <dbReference type="EMBL" id="KAK7536028.1"/>
    </source>
</evidence>
<feature type="region of interest" description="Disordered" evidence="1">
    <location>
        <begin position="241"/>
        <end position="269"/>
    </location>
</feature>
<evidence type="ECO:0000313" key="3">
    <source>
        <dbReference type="Proteomes" id="UP001360953"/>
    </source>
</evidence>
<name>A0ABR1LMX4_9PEZI</name>
<organism evidence="2 3">
    <name type="scientific">Phyllosticta citribraziliensis</name>
    <dbReference type="NCBI Taxonomy" id="989973"/>
    <lineage>
        <taxon>Eukaryota</taxon>
        <taxon>Fungi</taxon>
        <taxon>Dikarya</taxon>
        <taxon>Ascomycota</taxon>
        <taxon>Pezizomycotina</taxon>
        <taxon>Dothideomycetes</taxon>
        <taxon>Dothideomycetes incertae sedis</taxon>
        <taxon>Botryosphaeriales</taxon>
        <taxon>Phyllostictaceae</taxon>
        <taxon>Phyllosticta</taxon>
    </lineage>
</organism>
<evidence type="ECO:0000256" key="1">
    <source>
        <dbReference type="SAM" id="MobiDB-lite"/>
    </source>
</evidence>
<sequence>MRKSPSVRATGSLIKPFISFIHCCCLPLPFSCSNFGSLLTYNLPTCLPTGLRLCAVLHKESETEGRGNKRPGLDSPQLSAYFPFNYPYLHEEVSTHTCRARLFLLYHTFPIEAASIISIHLLVYARVQTYRAPAHSSRQPTKHNQHTNRILPNMSCRTSSIISGSGSPRPPCCSPISTTTTTTAALHSIHSGMRTLSLTLVAVAAPAPTAVHKKGERQEAWQEPCACSECGDRRRARAMIARERREREENGRGREDGGGERGRTRERRA</sequence>
<keyword evidence="3" id="KW-1185">Reference proteome</keyword>
<accession>A0ABR1LMX4</accession>
<proteinExistence type="predicted"/>
<dbReference type="GeneID" id="92028823"/>
<protein>
    <submittedName>
        <fullName evidence="2">Uncharacterized protein</fullName>
    </submittedName>
</protein>
<gene>
    <name evidence="2" type="ORF">J3D65DRAFT_399952</name>
</gene>